<sequence>MNINQLAPGVFYANTYPTFGCVVTREGVVAVDGPMKPTEAAEWRAFLESKGPIRYIIHTEHHQDHIAVNGFMPGTVVASRLTDADFFKSVPSSEVAVERMRKYDPTAGGLLEGYRLRTPEIVYDGGFTLRLGGETFRLRHSPGHTRGQTAVHAAGTRVAFTGDNITPGGHPFFHSASVWAWFDSLDYLESLDVDWYIPGHGDPCRKEEIARQREKMEAVVAQVRLLKGMGKSRQEVQQDAKYIHRAGQGYPRILGDRAFELEAAGLGAVYDALEERR</sequence>
<dbReference type="EMBL" id="JACPUR010000023">
    <property type="protein sequence ID" value="MBI3128029.1"/>
    <property type="molecule type" value="Genomic_DNA"/>
</dbReference>
<evidence type="ECO:0000313" key="4">
    <source>
        <dbReference type="Proteomes" id="UP000782312"/>
    </source>
</evidence>
<dbReference type="Gene3D" id="3.60.15.10">
    <property type="entry name" value="Ribonuclease Z/Hydroxyacylglutathione hydrolase-like"/>
    <property type="match status" value="1"/>
</dbReference>
<dbReference type="SUPFAM" id="SSF56281">
    <property type="entry name" value="Metallo-hydrolase/oxidoreductase"/>
    <property type="match status" value="1"/>
</dbReference>
<gene>
    <name evidence="3" type="ORF">HYZ11_10535</name>
</gene>
<protein>
    <submittedName>
        <fullName evidence="3">MBL fold metallo-hydrolase</fullName>
    </submittedName>
</protein>
<name>A0A932I2I1_UNCTE</name>
<evidence type="ECO:0000256" key="1">
    <source>
        <dbReference type="ARBA" id="ARBA00005250"/>
    </source>
</evidence>
<evidence type="ECO:0000259" key="2">
    <source>
        <dbReference type="SMART" id="SM00849"/>
    </source>
</evidence>
<comment type="similarity">
    <text evidence="1">Belongs to the metallo-beta-lactamase superfamily. Class-B beta-lactamase family.</text>
</comment>
<dbReference type="GO" id="GO:0017001">
    <property type="term" value="P:antibiotic catabolic process"/>
    <property type="evidence" value="ECO:0007669"/>
    <property type="project" value="UniProtKB-ARBA"/>
</dbReference>
<dbReference type="AlphaFoldDB" id="A0A932I2I1"/>
<dbReference type="InterPro" id="IPR050855">
    <property type="entry name" value="NDM-1-like"/>
</dbReference>
<proteinExistence type="inferred from homology"/>
<dbReference type="InterPro" id="IPR001279">
    <property type="entry name" value="Metallo-B-lactamas"/>
</dbReference>
<dbReference type="PANTHER" id="PTHR42951:SF4">
    <property type="entry name" value="ACYL-COENZYME A THIOESTERASE MBLAC2"/>
    <property type="match status" value="1"/>
</dbReference>
<comment type="caution">
    <text evidence="3">The sequence shown here is derived from an EMBL/GenBank/DDBJ whole genome shotgun (WGS) entry which is preliminary data.</text>
</comment>
<feature type="domain" description="Metallo-beta-lactamase" evidence="2">
    <location>
        <begin position="17"/>
        <end position="200"/>
    </location>
</feature>
<organism evidence="3 4">
    <name type="scientific">Tectimicrobiota bacterium</name>
    <dbReference type="NCBI Taxonomy" id="2528274"/>
    <lineage>
        <taxon>Bacteria</taxon>
        <taxon>Pseudomonadati</taxon>
        <taxon>Nitrospinota/Tectimicrobiota group</taxon>
        <taxon>Candidatus Tectimicrobiota</taxon>
    </lineage>
</organism>
<dbReference type="SMART" id="SM00849">
    <property type="entry name" value="Lactamase_B"/>
    <property type="match status" value="1"/>
</dbReference>
<dbReference type="InterPro" id="IPR036866">
    <property type="entry name" value="RibonucZ/Hydroxyglut_hydro"/>
</dbReference>
<dbReference type="PANTHER" id="PTHR42951">
    <property type="entry name" value="METALLO-BETA-LACTAMASE DOMAIN-CONTAINING"/>
    <property type="match status" value="1"/>
</dbReference>
<dbReference type="Proteomes" id="UP000782312">
    <property type="component" value="Unassembled WGS sequence"/>
</dbReference>
<accession>A0A932I2I1</accession>
<dbReference type="Pfam" id="PF00753">
    <property type="entry name" value="Lactamase_B"/>
    <property type="match status" value="1"/>
</dbReference>
<reference evidence="3" key="1">
    <citation type="submission" date="2020-07" db="EMBL/GenBank/DDBJ databases">
        <title>Huge and variable diversity of episymbiotic CPR bacteria and DPANN archaea in groundwater ecosystems.</title>
        <authorList>
            <person name="He C.Y."/>
            <person name="Keren R."/>
            <person name="Whittaker M."/>
            <person name="Farag I.F."/>
            <person name="Doudna J."/>
            <person name="Cate J.H.D."/>
            <person name="Banfield J.F."/>
        </authorList>
    </citation>
    <scope>NUCLEOTIDE SEQUENCE</scope>
    <source>
        <strain evidence="3">NC_groundwater_763_Ag_S-0.2um_68_21</strain>
    </source>
</reference>
<evidence type="ECO:0000313" key="3">
    <source>
        <dbReference type="EMBL" id="MBI3128029.1"/>
    </source>
</evidence>